<keyword evidence="2" id="KW-1185">Reference proteome</keyword>
<proteinExistence type="predicted"/>
<gene>
    <name evidence="1" type="ORF">Poly21_46270</name>
</gene>
<organism evidence="1 2">
    <name type="scientific">Allorhodopirellula heiligendammensis</name>
    <dbReference type="NCBI Taxonomy" id="2714739"/>
    <lineage>
        <taxon>Bacteria</taxon>
        <taxon>Pseudomonadati</taxon>
        <taxon>Planctomycetota</taxon>
        <taxon>Planctomycetia</taxon>
        <taxon>Pirellulales</taxon>
        <taxon>Pirellulaceae</taxon>
        <taxon>Allorhodopirellula</taxon>
    </lineage>
</organism>
<comment type="caution">
    <text evidence="1">The sequence shown here is derived from an EMBL/GenBank/DDBJ whole genome shotgun (WGS) entry which is preliminary data.</text>
</comment>
<sequence>MLPHNNQLLLKKNMVAFAQHETRPSFQWSPIGSQRLHLFCL</sequence>
<dbReference type="Proteomes" id="UP000319908">
    <property type="component" value="Unassembled WGS sequence"/>
</dbReference>
<evidence type="ECO:0000313" key="1">
    <source>
        <dbReference type="EMBL" id="TWU10721.1"/>
    </source>
</evidence>
<evidence type="ECO:0000313" key="2">
    <source>
        <dbReference type="Proteomes" id="UP000319908"/>
    </source>
</evidence>
<dbReference type="EMBL" id="SJPU01000003">
    <property type="protein sequence ID" value="TWU10721.1"/>
    <property type="molecule type" value="Genomic_DNA"/>
</dbReference>
<reference evidence="1 2" key="1">
    <citation type="journal article" date="2020" name="Antonie Van Leeuwenhoek">
        <title>Rhodopirellula heiligendammensis sp. nov., Rhodopirellula pilleata sp. nov., and Rhodopirellula solitaria sp. nov. isolated from natural or artificial marine surfaces in Northern Germany and California, USA, and emended description of the genus Rhodopirellula.</title>
        <authorList>
            <person name="Kallscheuer N."/>
            <person name="Wiegand S."/>
            <person name="Jogler M."/>
            <person name="Boedeker C."/>
            <person name="Peeters S.H."/>
            <person name="Rast P."/>
            <person name="Heuer A."/>
            <person name="Jetten M.S.M."/>
            <person name="Rohde M."/>
            <person name="Jogler C."/>
        </authorList>
    </citation>
    <scope>NUCLEOTIDE SEQUENCE [LARGE SCALE GENOMIC DNA]</scope>
    <source>
        <strain evidence="1 2">Poly21</strain>
    </source>
</reference>
<name>A0A5C6BGU9_9BACT</name>
<protein>
    <submittedName>
        <fullName evidence="1">Uncharacterized protein</fullName>
    </submittedName>
</protein>
<dbReference type="AlphaFoldDB" id="A0A5C6BGU9"/>
<accession>A0A5C6BGU9</accession>